<evidence type="ECO:0000256" key="4">
    <source>
        <dbReference type="ARBA" id="ARBA00022723"/>
    </source>
</evidence>
<dbReference type="NCBIfam" id="NF003792">
    <property type="entry name" value="PRK05380.1"/>
    <property type="match status" value="1"/>
</dbReference>
<comment type="miscellaneous">
    <text evidence="11">CTPSs have evolved a hybrid strategy for distinguishing between UTP and CTP. The overlapping regions of the product feedback inhibitory and substrate sites recognize a common feature in both compounds, the triphosphate moiety. To differentiate isosteric substrate and product pyrimidine rings, an additional pocket far from the expected kinase/ligase catalytic site, specifically recognizes the cytosine and ribose portions of the product inhibitor.</text>
</comment>
<dbReference type="FunFam" id="3.40.50.300:FF:000009">
    <property type="entry name" value="CTP synthase"/>
    <property type="match status" value="1"/>
</dbReference>
<evidence type="ECO:0000256" key="9">
    <source>
        <dbReference type="ARBA" id="ARBA00022975"/>
    </source>
</evidence>
<keyword evidence="6 11" id="KW-0067">ATP-binding</keyword>
<keyword evidence="9 11" id="KW-0665">Pyrimidine biosynthesis</keyword>
<dbReference type="SUPFAM" id="SSF52317">
    <property type="entry name" value="Class I glutamine amidotransferase-like"/>
    <property type="match status" value="1"/>
</dbReference>
<evidence type="ECO:0000256" key="10">
    <source>
        <dbReference type="ARBA" id="ARBA00047781"/>
    </source>
</evidence>
<feature type="binding site" evidence="11">
    <location>
        <position position="71"/>
    </location>
    <ligand>
        <name>ATP</name>
        <dbReference type="ChEBI" id="CHEBI:30616"/>
    </ligand>
</feature>
<sequence>MTKYIFVTGGVTSSLGKGIISASLAKLLQARGYRVTIQKFDPYINIDPGTLNPYEHGECYVTEDGAETDLDLGHYERFLNVPTSQANNITTGRIYQNVINKEREGAYLGKTVQVVPHITDEIKRNMVLLGQGDDFDIVITELGGTVGDIESLPFIEAVRQLRWELGSSNSLVIHLTLVPFLAAAGELKTKPTQHSVKMLLEYGIQPDILVCRTEHHLSADIRRKVALFCNVNINAVIESIDASTIYDVPLMMLKEQLDKTVLSKLKLPLKSDPNLENWKNFLGRLKNPTSEIKIGLVGKYVELPDAYKSITEAFIHAGASNECKVKVVSIHSESITTENVAERLSGLDGVLVAPGFGSRGIEGKIIAIQHVRENNIPFFGICLGMQCAVVEFARNVLGLKDANSSEMDENTPDPVISMMEEQKKIKNKGGTMRLGSYICDLKKGSKAYNIYGKSQITERHRHRYEFNNEYLKQFEEAGMIASGINPDNGLVEIVELKNHPFFVAGQFHPELKSTVANPHPLFVNFVAASLANSRKNNKK</sequence>
<evidence type="ECO:0000256" key="6">
    <source>
        <dbReference type="ARBA" id="ARBA00022840"/>
    </source>
</evidence>
<dbReference type="FunFam" id="3.40.50.880:FF:000002">
    <property type="entry name" value="CTP synthase"/>
    <property type="match status" value="1"/>
</dbReference>
<dbReference type="AlphaFoldDB" id="A0A2T0TY05"/>
<dbReference type="CDD" id="cd03113">
    <property type="entry name" value="CTPS_N"/>
    <property type="match status" value="1"/>
</dbReference>
<keyword evidence="15" id="KW-1185">Reference proteome</keyword>
<evidence type="ECO:0000256" key="11">
    <source>
        <dbReference type="HAMAP-Rule" id="MF_01227"/>
    </source>
</evidence>
<feature type="binding site" evidence="11">
    <location>
        <begin position="383"/>
        <end position="386"/>
    </location>
    <ligand>
        <name>L-glutamine</name>
        <dbReference type="ChEBI" id="CHEBI:58359"/>
    </ligand>
</feature>
<dbReference type="InterPro" id="IPR027417">
    <property type="entry name" value="P-loop_NTPase"/>
</dbReference>
<feature type="binding site" evidence="11">
    <location>
        <position position="463"/>
    </location>
    <ligand>
        <name>L-glutamine</name>
        <dbReference type="ChEBI" id="CHEBI:58359"/>
    </ligand>
</feature>
<keyword evidence="4 11" id="KW-0479">Metal-binding</keyword>
<feature type="active site" evidence="11">
    <location>
        <position position="510"/>
    </location>
</feature>
<dbReference type="NCBIfam" id="TIGR00337">
    <property type="entry name" value="PyrG"/>
    <property type="match status" value="1"/>
</dbReference>
<organism evidence="14 15">
    <name type="scientific">Arcticibacter pallidicorallinus</name>
    <dbReference type="NCBI Taxonomy" id="1259464"/>
    <lineage>
        <taxon>Bacteria</taxon>
        <taxon>Pseudomonadati</taxon>
        <taxon>Bacteroidota</taxon>
        <taxon>Sphingobacteriia</taxon>
        <taxon>Sphingobacteriales</taxon>
        <taxon>Sphingobacteriaceae</taxon>
        <taxon>Arcticibacter</taxon>
    </lineage>
</organism>
<evidence type="ECO:0000313" key="14">
    <source>
        <dbReference type="EMBL" id="PRY50418.1"/>
    </source>
</evidence>
<dbReference type="InterPro" id="IPR017456">
    <property type="entry name" value="CTP_synthase_N"/>
</dbReference>
<dbReference type="PANTHER" id="PTHR11550">
    <property type="entry name" value="CTP SYNTHASE"/>
    <property type="match status" value="1"/>
</dbReference>
<evidence type="ECO:0000256" key="8">
    <source>
        <dbReference type="ARBA" id="ARBA00022962"/>
    </source>
</evidence>
<dbReference type="Pfam" id="PF06418">
    <property type="entry name" value="CTP_synth_N"/>
    <property type="match status" value="1"/>
</dbReference>
<name>A0A2T0TY05_9SPHI</name>
<feature type="binding site" evidence="11">
    <location>
        <position position="224"/>
    </location>
    <ligand>
        <name>CTP</name>
        <dbReference type="ChEBI" id="CHEBI:37563"/>
        <note>allosteric inhibitor</note>
    </ligand>
</feature>
<comment type="subunit">
    <text evidence="11">Homotetramer.</text>
</comment>
<dbReference type="Proteomes" id="UP000238034">
    <property type="component" value="Unassembled WGS sequence"/>
</dbReference>
<evidence type="ECO:0000313" key="15">
    <source>
        <dbReference type="Proteomes" id="UP000238034"/>
    </source>
</evidence>
<comment type="catalytic activity">
    <reaction evidence="11">
        <text>UTP + NH4(+) + ATP = CTP + ADP + phosphate + 2 H(+)</text>
        <dbReference type="Rhea" id="RHEA:16597"/>
        <dbReference type="ChEBI" id="CHEBI:15378"/>
        <dbReference type="ChEBI" id="CHEBI:28938"/>
        <dbReference type="ChEBI" id="CHEBI:30616"/>
        <dbReference type="ChEBI" id="CHEBI:37563"/>
        <dbReference type="ChEBI" id="CHEBI:43474"/>
        <dbReference type="ChEBI" id="CHEBI:46398"/>
        <dbReference type="ChEBI" id="CHEBI:456216"/>
    </reaction>
</comment>
<dbReference type="EC" id="6.3.4.2" evidence="11"/>
<feature type="binding site" evidence="11">
    <location>
        <position position="71"/>
    </location>
    <ligand>
        <name>Mg(2+)</name>
        <dbReference type="ChEBI" id="CHEBI:18420"/>
    </ligand>
</feature>
<evidence type="ECO:0000256" key="7">
    <source>
        <dbReference type="ARBA" id="ARBA00022842"/>
    </source>
</evidence>
<dbReference type="GO" id="GO:0097268">
    <property type="term" value="C:cytoophidium"/>
    <property type="evidence" value="ECO:0007669"/>
    <property type="project" value="UniProtKB-ARBA"/>
</dbReference>
<keyword evidence="7 11" id="KW-0460">Magnesium</keyword>
<dbReference type="CDD" id="cd01746">
    <property type="entry name" value="GATase1_CTP_Synthase"/>
    <property type="match status" value="1"/>
</dbReference>
<dbReference type="Pfam" id="PF00117">
    <property type="entry name" value="GATase"/>
    <property type="match status" value="1"/>
</dbReference>
<comment type="activity regulation">
    <text evidence="11">Allosterically activated by GTP, when glutamine is the substrate; GTP has no effect on the reaction when ammonia is the substrate. The allosteric effector GTP functions by stabilizing the protein conformation that binds the tetrahedral intermediate(s) formed during glutamine hydrolysis. Inhibited by the product CTP, via allosteric rather than competitive inhibition.</text>
</comment>
<accession>A0A2T0TY05</accession>
<dbReference type="GO" id="GO:0003883">
    <property type="term" value="F:CTP synthase activity"/>
    <property type="evidence" value="ECO:0007669"/>
    <property type="project" value="UniProtKB-UniRule"/>
</dbReference>
<feature type="domain" description="CTP synthase N-terminal" evidence="13">
    <location>
        <begin position="3"/>
        <end position="267"/>
    </location>
</feature>
<dbReference type="OrthoDB" id="9801107at2"/>
<dbReference type="GO" id="GO:0042802">
    <property type="term" value="F:identical protein binding"/>
    <property type="evidence" value="ECO:0007669"/>
    <property type="project" value="TreeGrafter"/>
</dbReference>
<dbReference type="RefSeq" id="WP_106294504.1">
    <property type="nucleotide sequence ID" value="NZ_PVTH01000009.1"/>
</dbReference>
<dbReference type="Gene3D" id="3.40.50.880">
    <property type="match status" value="1"/>
</dbReference>
<dbReference type="InterPro" id="IPR004468">
    <property type="entry name" value="CTP_synthase"/>
</dbReference>
<dbReference type="EMBL" id="PVTH01000009">
    <property type="protein sequence ID" value="PRY50418.1"/>
    <property type="molecule type" value="Genomic_DNA"/>
</dbReference>
<dbReference type="PROSITE" id="PS51273">
    <property type="entry name" value="GATASE_TYPE_1"/>
    <property type="match status" value="1"/>
</dbReference>
<evidence type="ECO:0000256" key="5">
    <source>
        <dbReference type="ARBA" id="ARBA00022741"/>
    </source>
</evidence>
<feature type="active site" description="Nucleophile; for glutamine hydrolysis" evidence="11">
    <location>
        <position position="382"/>
    </location>
</feature>
<feature type="binding site" evidence="11">
    <location>
        <begin position="148"/>
        <end position="150"/>
    </location>
    <ligand>
        <name>CTP</name>
        <dbReference type="ChEBI" id="CHEBI:37563"/>
        <note>allosteric inhibitor</note>
    </ligand>
</feature>
<reference evidence="14 15" key="1">
    <citation type="submission" date="2018-03" db="EMBL/GenBank/DDBJ databases">
        <title>Genomic Encyclopedia of Type Strains, Phase III (KMG-III): the genomes of soil and plant-associated and newly described type strains.</title>
        <authorList>
            <person name="Whitman W."/>
        </authorList>
    </citation>
    <scope>NUCLEOTIDE SEQUENCE [LARGE SCALE GENOMIC DNA]</scope>
    <source>
        <strain evidence="14 15">CGMCC 1.9313</strain>
    </source>
</reference>
<dbReference type="GO" id="GO:0005524">
    <property type="term" value="F:ATP binding"/>
    <property type="evidence" value="ECO:0007669"/>
    <property type="project" value="UniProtKB-KW"/>
</dbReference>
<feature type="binding site" evidence="11">
    <location>
        <begin position="14"/>
        <end position="19"/>
    </location>
    <ligand>
        <name>ATP</name>
        <dbReference type="ChEBI" id="CHEBI:30616"/>
    </ligand>
</feature>
<dbReference type="GO" id="GO:0004359">
    <property type="term" value="F:glutaminase activity"/>
    <property type="evidence" value="ECO:0007669"/>
    <property type="project" value="RHEA"/>
</dbReference>
<comment type="catalytic activity">
    <reaction evidence="11">
        <text>L-glutamine + H2O = L-glutamate + NH4(+)</text>
        <dbReference type="Rhea" id="RHEA:15889"/>
        <dbReference type="ChEBI" id="CHEBI:15377"/>
        <dbReference type="ChEBI" id="CHEBI:28938"/>
        <dbReference type="ChEBI" id="CHEBI:29985"/>
        <dbReference type="ChEBI" id="CHEBI:58359"/>
    </reaction>
</comment>
<dbReference type="GO" id="GO:0005829">
    <property type="term" value="C:cytosol"/>
    <property type="evidence" value="ECO:0007669"/>
    <property type="project" value="TreeGrafter"/>
</dbReference>
<comment type="similarity">
    <text evidence="2 11">Belongs to the CTP synthase family.</text>
</comment>
<comment type="catalytic activity">
    <reaction evidence="10 11">
        <text>UTP + L-glutamine + ATP + H2O = CTP + L-glutamate + ADP + phosphate + 2 H(+)</text>
        <dbReference type="Rhea" id="RHEA:26426"/>
        <dbReference type="ChEBI" id="CHEBI:15377"/>
        <dbReference type="ChEBI" id="CHEBI:15378"/>
        <dbReference type="ChEBI" id="CHEBI:29985"/>
        <dbReference type="ChEBI" id="CHEBI:30616"/>
        <dbReference type="ChEBI" id="CHEBI:37563"/>
        <dbReference type="ChEBI" id="CHEBI:43474"/>
        <dbReference type="ChEBI" id="CHEBI:46398"/>
        <dbReference type="ChEBI" id="CHEBI:58359"/>
        <dbReference type="ChEBI" id="CHEBI:456216"/>
        <dbReference type="EC" id="6.3.4.2"/>
    </reaction>
</comment>
<feature type="active site" evidence="11">
    <location>
        <position position="508"/>
    </location>
</feature>
<dbReference type="InterPro" id="IPR029062">
    <property type="entry name" value="Class_I_gatase-like"/>
</dbReference>
<keyword evidence="5 11" id="KW-0547">Nucleotide-binding</keyword>
<comment type="function">
    <text evidence="11">Catalyzes the ATP-dependent amination of UTP to CTP with either L-glutamine or ammonia as the source of nitrogen. Regulates intracellular CTP levels through interactions with the four ribonucleotide triphosphates.</text>
</comment>
<evidence type="ECO:0000256" key="2">
    <source>
        <dbReference type="ARBA" id="ARBA00007533"/>
    </source>
</evidence>
<comment type="caution">
    <text evidence="14">The sequence shown here is derived from an EMBL/GenBank/DDBJ whole genome shotgun (WGS) entry which is preliminary data.</text>
</comment>
<dbReference type="GO" id="GO:0019856">
    <property type="term" value="P:pyrimidine nucleobase biosynthetic process"/>
    <property type="evidence" value="ECO:0007669"/>
    <property type="project" value="TreeGrafter"/>
</dbReference>
<gene>
    <name evidence="11" type="primary">pyrG</name>
    <name evidence="14" type="ORF">B0I27_109142</name>
</gene>
<comment type="pathway">
    <text evidence="1 11">Pyrimidine metabolism; CTP biosynthesis via de novo pathway; CTP from UDP: step 2/2.</text>
</comment>
<evidence type="ECO:0000256" key="3">
    <source>
        <dbReference type="ARBA" id="ARBA00022598"/>
    </source>
</evidence>
<comment type="caution">
    <text evidence="11">Lacks conserved residue(s) required for the propagation of feature annotation.</text>
</comment>
<keyword evidence="8 11" id="KW-0315">Glutamine amidotransferase</keyword>
<feature type="binding site" evidence="11">
    <location>
        <position position="141"/>
    </location>
    <ligand>
        <name>Mg(2+)</name>
        <dbReference type="ChEBI" id="CHEBI:18420"/>
    </ligand>
</feature>
<dbReference type="Gene3D" id="3.40.50.300">
    <property type="entry name" value="P-loop containing nucleotide triphosphate hydrolases"/>
    <property type="match status" value="1"/>
</dbReference>
<dbReference type="SUPFAM" id="SSF52540">
    <property type="entry name" value="P-loop containing nucleoside triphosphate hydrolases"/>
    <property type="match status" value="1"/>
</dbReference>
<feature type="binding site" evidence="11">
    <location>
        <position position="224"/>
    </location>
    <ligand>
        <name>UTP</name>
        <dbReference type="ChEBI" id="CHEBI:46398"/>
    </ligand>
</feature>
<dbReference type="PANTHER" id="PTHR11550:SF0">
    <property type="entry name" value="CTP SYNTHASE-RELATED"/>
    <property type="match status" value="1"/>
</dbReference>
<dbReference type="HAMAP" id="MF_01227">
    <property type="entry name" value="PyrG"/>
    <property type="match status" value="1"/>
</dbReference>
<keyword evidence="3 11" id="KW-0436">Ligase</keyword>
<evidence type="ECO:0000256" key="1">
    <source>
        <dbReference type="ARBA" id="ARBA00005171"/>
    </source>
</evidence>
<feature type="binding site" evidence="11">
    <location>
        <begin position="188"/>
        <end position="193"/>
    </location>
    <ligand>
        <name>CTP</name>
        <dbReference type="ChEBI" id="CHEBI:37563"/>
        <note>allosteric inhibitor</note>
    </ligand>
</feature>
<dbReference type="InterPro" id="IPR033828">
    <property type="entry name" value="GATase1_CTP_Synthase"/>
</dbReference>
<feature type="binding site" evidence="11">
    <location>
        <position position="406"/>
    </location>
    <ligand>
        <name>L-glutamine</name>
        <dbReference type="ChEBI" id="CHEBI:58359"/>
    </ligand>
</feature>
<feature type="binding site" evidence="11">
    <location>
        <position position="355"/>
    </location>
    <ligand>
        <name>L-glutamine</name>
        <dbReference type="ChEBI" id="CHEBI:58359"/>
    </ligand>
</feature>
<dbReference type="GO" id="GO:0044210">
    <property type="term" value="P:'de novo' CTP biosynthetic process"/>
    <property type="evidence" value="ECO:0007669"/>
    <property type="project" value="UniProtKB-UniRule"/>
</dbReference>
<feature type="binding site" evidence="11">
    <location>
        <position position="13"/>
    </location>
    <ligand>
        <name>CTP</name>
        <dbReference type="ChEBI" id="CHEBI:37563"/>
        <note>allosteric inhibitor</note>
    </ligand>
</feature>
<evidence type="ECO:0000259" key="12">
    <source>
        <dbReference type="Pfam" id="PF00117"/>
    </source>
</evidence>
<proteinExistence type="inferred from homology"/>
<feature type="binding site" evidence="11">
    <location>
        <position position="54"/>
    </location>
    <ligand>
        <name>L-glutamine</name>
        <dbReference type="ChEBI" id="CHEBI:58359"/>
    </ligand>
</feature>
<evidence type="ECO:0000259" key="13">
    <source>
        <dbReference type="Pfam" id="PF06418"/>
    </source>
</evidence>
<protein>
    <recommendedName>
        <fullName evidence="11">CTP synthase</fullName>
        <ecNumber evidence="11">6.3.4.2</ecNumber>
    </recommendedName>
    <alternativeName>
        <fullName evidence="11">Cytidine 5'-triphosphate synthase</fullName>
    </alternativeName>
    <alternativeName>
        <fullName evidence="11">Cytidine triphosphate synthetase</fullName>
        <shortName evidence="11">CTP synthetase</shortName>
        <shortName evidence="11">CTPS</shortName>
    </alternativeName>
    <alternativeName>
        <fullName evidence="11">UTP--ammonia ligase</fullName>
    </alternativeName>
</protein>
<feature type="binding site" evidence="11">
    <location>
        <begin position="188"/>
        <end position="193"/>
    </location>
    <ligand>
        <name>UTP</name>
        <dbReference type="ChEBI" id="CHEBI:46398"/>
    </ligand>
</feature>
<dbReference type="UniPathway" id="UPA00159">
    <property type="reaction ID" value="UER00277"/>
</dbReference>
<dbReference type="GO" id="GO:0046872">
    <property type="term" value="F:metal ion binding"/>
    <property type="evidence" value="ECO:0007669"/>
    <property type="project" value="UniProtKB-KW"/>
</dbReference>
<feature type="region of interest" description="Amidoligase domain" evidence="11">
    <location>
        <begin position="1"/>
        <end position="267"/>
    </location>
</feature>
<feature type="domain" description="Glutamine amidotransferase" evidence="12">
    <location>
        <begin position="303"/>
        <end position="527"/>
    </location>
</feature>
<feature type="binding site" evidence="11">
    <location>
        <position position="13"/>
    </location>
    <ligand>
        <name>UTP</name>
        <dbReference type="ChEBI" id="CHEBI:46398"/>
    </ligand>
</feature>
<dbReference type="InterPro" id="IPR017926">
    <property type="entry name" value="GATASE"/>
</dbReference>
<feature type="binding site" evidence="11">
    <location>
        <position position="242"/>
    </location>
    <ligand>
        <name>ATP</name>
        <dbReference type="ChEBI" id="CHEBI:30616"/>
    </ligand>
</feature>